<keyword evidence="2" id="KW-0472">Membrane</keyword>
<dbReference type="Proteomes" id="UP000622797">
    <property type="component" value="Unassembled WGS sequence"/>
</dbReference>
<proteinExistence type="predicted"/>
<dbReference type="EMBL" id="JABEXW010000556">
    <property type="protein sequence ID" value="KAF4962268.1"/>
    <property type="molecule type" value="Genomic_DNA"/>
</dbReference>
<keyword evidence="4" id="KW-1185">Reference proteome</keyword>
<organism evidence="3 4">
    <name type="scientific">Fusarium sarcochroum</name>
    <dbReference type="NCBI Taxonomy" id="1208366"/>
    <lineage>
        <taxon>Eukaryota</taxon>
        <taxon>Fungi</taxon>
        <taxon>Dikarya</taxon>
        <taxon>Ascomycota</taxon>
        <taxon>Pezizomycotina</taxon>
        <taxon>Sordariomycetes</taxon>
        <taxon>Hypocreomycetidae</taxon>
        <taxon>Hypocreales</taxon>
        <taxon>Nectriaceae</taxon>
        <taxon>Fusarium</taxon>
        <taxon>Fusarium lateritium species complex</taxon>
    </lineage>
</organism>
<evidence type="ECO:0000256" key="1">
    <source>
        <dbReference type="SAM" id="MobiDB-lite"/>
    </source>
</evidence>
<sequence length="280" mass="30229">MEENPSIKPHSNVTSSTHLIETKEPEVDTTPTQEPQDAQKPSKSGPMRSWPWEILSLVFALALLIATIAIPAHYDQKVLKQWPYDINLNTVIAILSTFMRAAMMLVVAELVGQMGWQALREPRPITDIHHFDNGSRSMVGAFKLLWSVPPRLLSIVAAIVIILSPAIGPFTQQAVTNVPCPRTVLGASASLPISHYVPRPGSTYQLSSGVSSLKGDMKAAMINGLINPTGKDSNITARCPTGNCTFPATSSGVTHSSIAMCSSCLDVMEFVTLDKSPIGR</sequence>
<dbReference type="PANTHER" id="PTHR35394">
    <property type="entry name" value="DUF3176 DOMAIN-CONTAINING PROTEIN"/>
    <property type="match status" value="1"/>
</dbReference>
<keyword evidence="2" id="KW-0812">Transmembrane</keyword>
<evidence type="ECO:0000313" key="3">
    <source>
        <dbReference type="EMBL" id="KAF4962268.1"/>
    </source>
</evidence>
<feature type="transmembrane region" description="Helical" evidence="2">
    <location>
        <begin position="50"/>
        <end position="70"/>
    </location>
</feature>
<reference evidence="3" key="2">
    <citation type="submission" date="2020-05" db="EMBL/GenBank/DDBJ databases">
        <authorList>
            <person name="Kim H.-S."/>
            <person name="Proctor R.H."/>
            <person name="Brown D.W."/>
        </authorList>
    </citation>
    <scope>NUCLEOTIDE SEQUENCE</scope>
    <source>
        <strain evidence="3">NRRL 20472</strain>
    </source>
</reference>
<dbReference type="InterPro" id="IPR021514">
    <property type="entry name" value="DUF3176"/>
</dbReference>
<gene>
    <name evidence="3" type="ORF">FSARC_9657</name>
</gene>
<feature type="transmembrane region" description="Helical" evidence="2">
    <location>
        <begin position="90"/>
        <end position="111"/>
    </location>
</feature>
<feature type="compositionally biased region" description="Polar residues" evidence="1">
    <location>
        <begin position="29"/>
        <end position="42"/>
    </location>
</feature>
<evidence type="ECO:0000313" key="4">
    <source>
        <dbReference type="Proteomes" id="UP000622797"/>
    </source>
</evidence>
<comment type="caution">
    <text evidence="3">The sequence shown here is derived from an EMBL/GenBank/DDBJ whole genome shotgun (WGS) entry which is preliminary data.</text>
</comment>
<dbReference type="Pfam" id="PF11374">
    <property type="entry name" value="DUF3176"/>
    <property type="match status" value="1"/>
</dbReference>
<protein>
    <submittedName>
        <fullName evidence="3">Uncharacterized protein</fullName>
    </submittedName>
</protein>
<dbReference type="AlphaFoldDB" id="A0A8H4X551"/>
<dbReference type="OrthoDB" id="5242705at2759"/>
<name>A0A8H4X551_9HYPO</name>
<keyword evidence="2" id="KW-1133">Transmembrane helix</keyword>
<feature type="compositionally biased region" description="Polar residues" evidence="1">
    <location>
        <begin position="9"/>
        <end position="19"/>
    </location>
</feature>
<feature type="region of interest" description="Disordered" evidence="1">
    <location>
        <begin position="1"/>
        <end position="46"/>
    </location>
</feature>
<accession>A0A8H4X551</accession>
<dbReference type="PANTHER" id="PTHR35394:SF5">
    <property type="entry name" value="DUF3176 DOMAIN-CONTAINING PROTEIN"/>
    <property type="match status" value="1"/>
</dbReference>
<reference evidence="3" key="1">
    <citation type="journal article" date="2020" name="BMC Genomics">
        <title>Correction to: Identification and distribution of gene clusters required for synthesis of sphingolipid metabolism inhibitors in diverse species of the filamentous fungus Fusarium.</title>
        <authorList>
            <person name="Kim H.S."/>
            <person name="Lohmar J.M."/>
            <person name="Busman M."/>
            <person name="Brown D.W."/>
            <person name="Naumann T.A."/>
            <person name="Divon H.H."/>
            <person name="Lysoe E."/>
            <person name="Uhlig S."/>
            <person name="Proctor R.H."/>
        </authorList>
    </citation>
    <scope>NUCLEOTIDE SEQUENCE</scope>
    <source>
        <strain evidence="3">NRRL 20472</strain>
    </source>
</reference>
<feature type="transmembrane region" description="Helical" evidence="2">
    <location>
        <begin position="152"/>
        <end position="171"/>
    </location>
</feature>
<evidence type="ECO:0000256" key="2">
    <source>
        <dbReference type="SAM" id="Phobius"/>
    </source>
</evidence>